<evidence type="ECO:0000259" key="18">
    <source>
        <dbReference type="PROSITE" id="PS51217"/>
    </source>
</evidence>
<evidence type="ECO:0000256" key="4">
    <source>
        <dbReference type="ARBA" id="ARBA00022763"/>
    </source>
</evidence>
<dbReference type="PANTHER" id="PTHR11070:SF59">
    <property type="entry name" value="DNA 3'-5' HELICASE"/>
    <property type="match status" value="1"/>
</dbReference>
<protein>
    <recommendedName>
        <fullName evidence="13">DNA 3'-5' helicase</fullName>
        <ecNumber evidence="13">5.6.2.4</ecNumber>
    </recommendedName>
</protein>
<evidence type="ECO:0000256" key="16">
    <source>
        <dbReference type="SAM" id="MobiDB-lite"/>
    </source>
</evidence>
<keyword evidence="4" id="KW-0227">DNA damage</keyword>
<keyword evidence="5 15" id="KW-0378">Hydrolase</keyword>
<evidence type="ECO:0000256" key="10">
    <source>
        <dbReference type="ARBA" id="ARBA00023204"/>
    </source>
</evidence>
<accession>A0ABR8QID7</accession>
<keyword evidence="8 15" id="KW-0067">ATP-binding</keyword>
<dbReference type="Gene3D" id="1.10.486.10">
    <property type="entry name" value="PCRA, domain 4"/>
    <property type="match status" value="1"/>
</dbReference>
<keyword evidence="2" id="KW-0540">Nuclease</keyword>
<keyword evidence="7" id="KW-0269">Exonuclease</keyword>
<evidence type="ECO:0000256" key="13">
    <source>
        <dbReference type="ARBA" id="ARBA00034808"/>
    </source>
</evidence>
<dbReference type="PROSITE" id="PS51198">
    <property type="entry name" value="UVRD_HELICASE_ATP_BIND"/>
    <property type="match status" value="1"/>
</dbReference>
<dbReference type="InterPro" id="IPR013986">
    <property type="entry name" value="DExx_box_DNA_helicase_dom_sf"/>
</dbReference>
<dbReference type="Proteomes" id="UP000604241">
    <property type="component" value="Unassembled WGS sequence"/>
</dbReference>
<dbReference type="EC" id="5.6.2.4" evidence="13"/>
<dbReference type="GO" id="GO:0004386">
    <property type="term" value="F:helicase activity"/>
    <property type="evidence" value="ECO:0007669"/>
    <property type="project" value="UniProtKB-KW"/>
</dbReference>
<dbReference type="InterPro" id="IPR014017">
    <property type="entry name" value="DNA_helicase_UvrD-like_C"/>
</dbReference>
<evidence type="ECO:0000256" key="12">
    <source>
        <dbReference type="ARBA" id="ARBA00034617"/>
    </source>
</evidence>
<dbReference type="InterPro" id="IPR000212">
    <property type="entry name" value="DNA_helicase_UvrD/REP"/>
</dbReference>
<dbReference type="InterPro" id="IPR011604">
    <property type="entry name" value="PDDEXK-like_dom_sf"/>
</dbReference>
<gene>
    <name evidence="19" type="ORF">H9657_18105</name>
</gene>
<evidence type="ECO:0000256" key="3">
    <source>
        <dbReference type="ARBA" id="ARBA00022741"/>
    </source>
</evidence>
<keyword evidence="11" id="KW-0413">Isomerase</keyword>
<dbReference type="InterPro" id="IPR027417">
    <property type="entry name" value="P-loop_NTPase"/>
</dbReference>
<evidence type="ECO:0000256" key="6">
    <source>
        <dbReference type="ARBA" id="ARBA00022806"/>
    </source>
</evidence>
<evidence type="ECO:0000313" key="19">
    <source>
        <dbReference type="EMBL" id="MBD7920190.1"/>
    </source>
</evidence>
<comment type="catalytic activity">
    <reaction evidence="14">
        <text>ATP + H2O = ADP + phosphate + H(+)</text>
        <dbReference type="Rhea" id="RHEA:13065"/>
        <dbReference type="ChEBI" id="CHEBI:15377"/>
        <dbReference type="ChEBI" id="CHEBI:15378"/>
        <dbReference type="ChEBI" id="CHEBI:30616"/>
        <dbReference type="ChEBI" id="CHEBI:43474"/>
        <dbReference type="ChEBI" id="CHEBI:456216"/>
        <dbReference type="EC" id="5.6.2.4"/>
    </reaction>
</comment>
<dbReference type="Gene3D" id="3.40.50.300">
    <property type="entry name" value="P-loop containing nucleotide triphosphate hydrolases"/>
    <property type="match status" value="2"/>
</dbReference>
<sequence>MSVARDVIGPVTTAPTTRLVAAPLVERAALGAAARPVLDDRQREVVERVAAGTDRALLVTGAPGTGRTTVALEAAAAAVAAGLAPDDVLVLAASRRAAADLRDRLAVRLGRTAGRPLVQTAAAVAFAVLRARAGALGEPTPVLVSGPEQDLALAELLAGHASGEVPGPVWPPGVPEAALGTRAFRDELRDLLMRAAERGLAPTDLAALGRREQRPAWIAAARVYEEYLDVMALATATPDAGERLDPAVVVDAAVAALRGWDDEVPGVPCPRRRLVVVDDHQESTAATARLLRAFADGGARLLLLGDPDVAVQTFRGAQPSLVARATAAGPGEHAAEHVVLRTVWRQSAPLRDVTARITERVAASGTVAHRRAVVPQDRAQGPAPRVAVLPSAAQEAAWVAHRLRRAHLQGGVPWDEMAVLARSGGRVTAVRRALAQAGVPVRVVGSDVPLRDEPAVRPLLDAVRVALQPDELDAEVAARLACSALGGLDAVGLRRVRRALRAEELAGGGGRSSDVLLVEALAAPDRAATLEPHVGRPVQRLAQLLQAGRDAAVQPGADVQAVLWAVWDRAGLAEPWRRAALAGGSGGERADRDLDAVLALFRAAETFVERMPQATPRAFVDWVMAQDLPADSLAAASRAAGVSVLTPAGAAGGSWEVVAVVGVQEGVWPDLRLRDSLLGAQTLVDVLAGRATAGGPGEEHARAARGAVLADELRTFALACSRARTHLMVTAVDDQDATPSPFLDLVQPGSDDEGPDPRRTSAPAPLDLRGLVARLRAALERAAAQGETDTAAARTLARLAAHGVPGADPASWFGLPEPSSDEPLWPADAKVPVSPSRLETAQRCALRWALEAAGGTPASSAQQSLGTLVHAIAQEHPTADLPTLRAELDRRWHELGLGEGWPSVAARRKADAMVERLAAYLRHAGEPVLVEAPFTLETDRAVVRGSVDRVERAVVEGEGAPGAVEVVDLKTGTRVPTLAQAAEHAQLGAYQLAVDAGAVPGLEPGAHSVAARLVHLAQGSGGPTQRRQDALGAEGSGPSWARVLVDDVADRMAASSFEARANDLCDRCPVRRACPLRGEGGQVVA</sequence>
<comment type="similarity">
    <text evidence="1">Belongs to the helicase family. UvrD subfamily.</text>
</comment>
<dbReference type="SUPFAM" id="SSF52540">
    <property type="entry name" value="P-loop containing nucleoside triphosphate hydrolases"/>
    <property type="match status" value="1"/>
</dbReference>
<evidence type="ECO:0000256" key="9">
    <source>
        <dbReference type="ARBA" id="ARBA00023125"/>
    </source>
</evidence>
<comment type="catalytic activity">
    <reaction evidence="12">
        <text>Couples ATP hydrolysis with the unwinding of duplex DNA by translocating in the 3'-5' direction.</text>
        <dbReference type="EC" id="5.6.2.4"/>
    </reaction>
</comment>
<evidence type="ECO:0000256" key="2">
    <source>
        <dbReference type="ARBA" id="ARBA00022722"/>
    </source>
</evidence>
<dbReference type="InterPro" id="IPR014016">
    <property type="entry name" value="UvrD-like_ATP-bd"/>
</dbReference>
<dbReference type="Gene3D" id="3.90.320.10">
    <property type="match status" value="1"/>
</dbReference>
<evidence type="ECO:0000256" key="15">
    <source>
        <dbReference type="PROSITE-ProRule" id="PRU00560"/>
    </source>
</evidence>
<evidence type="ECO:0000259" key="17">
    <source>
        <dbReference type="PROSITE" id="PS51198"/>
    </source>
</evidence>
<comment type="caution">
    <text evidence="19">The sequence shown here is derived from an EMBL/GenBank/DDBJ whole genome shotgun (WGS) entry which is preliminary data.</text>
</comment>
<feature type="domain" description="UvrD-like helicase C-terminal" evidence="18">
    <location>
        <begin position="355"/>
        <end position="652"/>
    </location>
</feature>
<keyword evidence="3 15" id="KW-0547">Nucleotide-binding</keyword>
<keyword evidence="9" id="KW-0238">DNA-binding</keyword>
<feature type="binding site" evidence="15">
    <location>
        <begin position="61"/>
        <end position="68"/>
    </location>
    <ligand>
        <name>ATP</name>
        <dbReference type="ChEBI" id="CHEBI:30616"/>
    </ligand>
</feature>
<evidence type="ECO:0000313" key="20">
    <source>
        <dbReference type="Proteomes" id="UP000604241"/>
    </source>
</evidence>
<dbReference type="Pfam" id="PF12705">
    <property type="entry name" value="PDDEXK_1"/>
    <property type="match status" value="1"/>
</dbReference>
<keyword evidence="10" id="KW-0234">DNA repair</keyword>
<evidence type="ECO:0000256" key="11">
    <source>
        <dbReference type="ARBA" id="ARBA00023235"/>
    </source>
</evidence>
<organism evidence="19 20">
    <name type="scientific">Cellulomonas avistercoris</name>
    <dbReference type="NCBI Taxonomy" id="2762242"/>
    <lineage>
        <taxon>Bacteria</taxon>
        <taxon>Bacillati</taxon>
        <taxon>Actinomycetota</taxon>
        <taxon>Actinomycetes</taxon>
        <taxon>Micrococcales</taxon>
        <taxon>Cellulomonadaceae</taxon>
        <taxon>Cellulomonas</taxon>
    </lineage>
</organism>
<evidence type="ECO:0000256" key="14">
    <source>
        <dbReference type="ARBA" id="ARBA00048988"/>
    </source>
</evidence>
<feature type="region of interest" description="Disordered" evidence="16">
    <location>
        <begin position="738"/>
        <end position="764"/>
    </location>
</feature>
<dbReference type="PROSITE" id="PS51217">
    <property type="entry name" value="UVRD_HELICASE_CTER"/>
    <property type="match status" value="1"/>
</dbReference>
<evidence type="ECO:0000256" key="1">
    <source>
        <dbReference type="ARBA" id="ARBA00009922"/>
    </source>
</evidence>
<dbReference type="EMBL" id="JACSQV010000022">
    <property type="protein sequence ID" value="MBD7920190.1"/>
    <property type="molecule type" value="Genomic_DNA"/>
</dbReference>
<feature type="domain" description="UvrD-like helicase ATP-binding" evidence="17">
    <location>
        <begin position="40"/>
        <end position="347"/>
    </location>
</feature>
<keyword evidence="6 15" id="KW-0347">Helicase</keyword>
<evidence type="ECO:0000256" key="5">
    <source>
        <dbReference type="ARBA" id="ARBA00022801"/>
    </source>
</evidence>
<dbReference type="Pfam" id="PF00580">
    <property type="entry name" value="UvrD-helicase"/>
    <property type="match status" value="1"/>
</dbReference>
<name>A0ABR8QID7_9CELL</name>
<dbReference type="PANTHER" id="PTHR11070">
    <property type="entry name" value="UVRD / RECB / PCRA DNA HELICASE FAMILY MEMBER"/>
    <property type="match status" value="1"/>
</dbReference>
<dbReference type="InterPro" id="IPR038726">
    <property type="entry name" value="PDDEXK_AddAB-type"/>
</dbReference>
<evidence type="ECO:0000256" key="8">
    <source>
        <dbReference type="ARBA" id="ARBA00022840"/>
    </source>
</evidence>
<keyword evidence="20" id="KW-1185">Reference proteome</keyword>
<evidence type="ECO:0000256" key="7">
    <source>
        <dbReference type="ARBA" id="ARBA00022839"/>
    </source>
</evidence>
<proteinExistence type="inferred from homology"/>
<reference evidence="19 20" key="1">
    <citation type="submission" date="2020-08" db="EMBL/GenBank/DDBJ databases">
        <title>A Genomic Blueprint of the Chicken Gut Microbiome.</title>
        <authorList>
            <person name="Gilroy R."/>
            <person name="Ravi A."/>
            <person name="Getino M."/>
            <person name="Pursley I."/>
            <person name="Horton D.L."/>
            <person name="Alikhan N.-F."/>
            <person name="Baker D."/>
            <person name="Gharbi K."/>
            <person name="Hall N."/>
            <person name="Watson M."/>
            <person name="Adriaenssens E.M."/>
            <person name="Foster-Nyarko E."/>
            <person name="Jarju S."/>
            <person name="Secka A."/>
            <person name="Antonio M."/>
            <person name="Oren A."/>
            <person name="Chaudhuri R."/>
            <person name="La Ragione R.M."/>
            <person name="Hildebrand F."/>
            <person name="Pallen M.J."/>
        </authorList>
    </citation>
    <scope>NUCLEOTIDE SEQUENCE [LARGE SCALE GENOMIC DNA]</scope>
    <source>
        <strain evidence="19 20">Sa3CUA2</strain>
    </source>
</reference>
<dbReference type="Gene3D" id="1.10.10.160">
    <property type="match status" value="1"/>
</dbReference>